<dbReference type="Pfam" id="PF02588">
    <property type="entry name" value="YitT_membrane"/>
    <property type="match status" value="1"/>
</dbReference>
<dbReference type="InterPro" id="IPR003740">
    <property type="entry name" value="YitT"/>
</dbReference>
<evidence type="ECO:0000256" key="5">
    <source>
        <dbReference type="ARBA" id="ARBA00023136"/>
    </source>
</evidence>
<dbReference type="GO" id="GO:0005886">
    <property type="term" value="C:plasma membrane"/>
    <property type="evidence" value="ECO:0007669"/>
    <property type="project" value="UniProtKB-SubCell"/>
</dbReference>
<feature type="transmembrane region" description="Helical" evidence="6">
    <location>
        <begin position="177"/>
        <end position="197"/>
    </location>
</feature>
<dbReference type="Proteomes" id="UP000273326">
    <property type="component" value="Chromosome"/>
</dbReference>
<keyword evidence="8" id="KW-1185">Reference proteome</keyword>
<dbReference type="OrthoDB" id="1758221at2"/>
<accession>A0A3Q9BL14</accession>
<dbReference type="InterPro" id="IPR051461">
    <property type="entry name" value="UPF0750_membrane"/>
</dbReference>
<dbReference type="KEGG" id="jeh:EJN90_09370"/>
<gene>
    <name evidence="7" type="ORF">EJN90_09370</name>
</gene>
<evidence type="ECO:0000313" key="7">
    <source>
        <dbReference type="EMBL" id="AZP04830.1"/>
    </source>
</evidence>
<comment type="subcellular location">
    <subcellularLocation>
        <location evidence="1">Cell membrane</location>
        <topology evidence="1">Multi-pass membrane protein</topology>
    </subcellularLocation>
</comment>
<keyword evidence="5 6" id="KW-0472">Membrane</keyword>
<evidence type="ECO:0000256" key="6">
    <source>
        <dbReference type="SAM" id="Phobius"/>
    </source>
</evidence>
<reference evidence="8" key="1">
    <citation type="submission" date="2018-12" db="EMBL/GenBank/DDBJ databases">
        <title>Complete genome sequencing of Jeotgalibaca sp. H21T32.</title>
        <authorList>
            <person name="Bae J.-W."/>
            <person name="Lee S.-Y."/>
        </authorList>
    </citation>
    <scope>NUCLEOTIDE SEQUENCE [LARGE SCALE GENOMIC DNA]</scope>
    <source>
        <strain evidence="8">H21T32</strain>
    </source>
</reference>
<sequence>MKKELWLDYGWITVSSILTAIAVNFFFRFTGLAPGGITGLSIVFSTILGVPIDIMSVSISLPLLALGMIILGKNFGIKTLYITLMTPLFMRIIPALHITAALNKWHPILELIVAALLGGVLVGSSIGIALNRSCATGGTDLIALLLKYFLSFLKLSHILLVLDGFVVVASGVINNNLLIAVFSFISLLIIIKTIAFFTQNKLFAPKLEQA</sequence>
<dbReference type="PANTHER" id="PTHR33545:SF5">
    <property type="entry name" value="UPF0750 MEMBRANE PROTEIN YITT"/>
    <property type="match status" value="1"/>
</dbReference>
<feature type="transmembrane region" description="Helical" evidence="6">
    <location>
        <begin position="47"/>
        <end position="72"/>
    </location>
</feature>
<evidence type="ECO:0000256" key="2">
    <source>
        <dbReference type="ARBA" id="ARBA00022475"/>
    </source>
</evidence>
<feature type="transmembrane region" description="Helical" evidence="6">
    <location>
        <begin position="142"/>
        <end position="165"/>
    </location>
</feature>
<protein>
    <recommendedName>
        <fullName evidence="9">YitT family protein</fullName>
    </recommendedName>
</protein>
<evidence type="ECO:0000256" key="3">
    <source>
        <dbReference type="ARBA" id="ARBA00022692"/>
    </source>
</evidence>
<evidence type="ECO:0008006" key="9">
    <source>
        <dbReference type="Google" id="ProtNLM"/>
    </source>
</evidence>
<keyword evidence="2" id="KW-1003">Cell membrane</keyword>
<dbReference type="AlphaFoldDB" id="A0A3Q9BL14"/>
<name>A0A3Q9BL14_9LACT</name>
<evidence type="ECO:0000313" key="8">
    <source>
        <dbReference type="Proteomes" id="UP000273326"/>
    </source>
</evidence>
<evidence type="ECO:0000256" key="1">
    <source>
        <dbReference type="ARBA" id="ARBA00004651"/>
    </source>
</evidence>
<dbReference type="PANTHER" id="PTHR33545">
    <property type="entry name" value="UPF0750 MEMBRANE PROTEIN YITT-RELATED"/>
    <property type="match status" value="1"/>
</dbReference>
<keyword evidence="3 6" id="KW-0812">Transmembrane</keyword>
<organism evidence="7 8">
    <name type="scientific">Jeotgalibaca ciconiae</name>
    <dbReference type="NCBI Taxonomy" id="2496265"/>
    <lineage>
        <taxon>Bacteria</taxon>
        <taxon>Bacillati</taxon>
        <taxon>Bacillota</taxon>
        <taxon>Bacilli</taxon>
        <taxon>Lactobacillales</taxon>
        <taxon>Carnobacteriaceae</taxon>
        <taxon>Jeotgalibaca</taxon>
    </lineage>
</organism>
<feature type="transmembrane region" description="Helical" evidence="6">
    <location>
        <begin position="79"/>
        <end position="102"/>
    </location>
</feature>
<proteinExistence type="predicted"/>
<feature type="transmembrane region" description="Helical" evidence="6">
    <location>
        <begin position="108"/>
        <end position="130"/>
    </location>
</feature>
<evidence type="ECO:0000256" key="4">
    <source>
        <dbReference type="ARBA" id="ARBA00022989"/>
    </source>
</evidence>
<feature type="transmembrane region" description="Helical" evidence="6">
    <location>
        <begin position="7"/>
        <end position="27"/>
    </location>
</feature>
<keyword evidence="4 6" id="KW-1133">Transmembrane helix</keyword>
<dbReference type="EMBL" id="CP034465">
    <property type="protein sequence ID" value="AZP04830.1"/>
    <property type="molecule type" value="Genomic_DNA"/>
</dbReference>